<comment type="caution">
    <text evidence="2">The sequence shown here is derived from an EMBL/GenBank/DDBJ whole genome shotgun (WGS) entry which is preliminary data.</text>
</comment>
<keyword evidence="3" id="KW-1185">Reference proteome</keyword>
<keyword evidence="2" id="KW-0255">Endonuclease</keyword>
<dbReference type="Proteomes" id="UP000642829">
    <property type="component" value="Unassembled WGS sequence"/>
</dbReference>
<reference evidence="2" key="2">
    <citation type="submission" date="2020-09" db="EMBL/GenBank/DDBJ databases">
        <authorList>
            <person name="Sun Q."/>
            <person name="Kim S."/>
        </authorList>
    </citation>
    <scope>NUCLEOTIDE SEQUENCE</scope>
    <source>
        <strain evidence="2">KCTC 12870</strain>
    </source>
</reference>
<dbReference type="GO" id="GO:0004519">
    <property type="term" value="F:endonuclease activity"/>
    <property type="evidence" value="ECO:0007669"/>
    <property type="project" value="UniProtKB-KW"/>
</dbReference>
<evidence type="ECO:0000313" key="3">
    <source>
        <dbReference type="Proteomes" id="UP000642829"/>
    </source>
</evidence>
<evidence type="ECO:0000259" key="1">
    <source>
        <dbReference type="Pfam" id="PF13391"/>
    </source>
</evidence>
<protein>
    <submittedName>
        <fullName evidence="2">HNH endonuclease</fullName>
    </submittedName>
</protein>
<accession>A0A8J3GDQ4</accession>
<dbReference type="AlphaFoldDB" id="A0A8J3GDQ4"/>
<dbReference type="EMBL" id="BMXG01000003">
    <property type="protein sequence ID" value="GHB93364.1"/>
    <property type="molecule type" value="Genomic_DNA"/>
</dbReference>
<organism evidence="2 3">
    <name type="scientific">Cerasicoccus arenae</name>
    <dbReference type="NCBI Taxonomy" id="424488"/>
    <lineage>
        <taxon>Bacteria</taxon>
        <taxon>Pseudomonadati</taxon>
        <taxon>Verrucomicrobiota</taxon>
        <taxon>Opitutia</taxon>
        <taxon>Puniceicoccales</taxon>
        <taxon>Cerasicoccaceae</taxon>
        <taxon>Cerasicoccus</taxon>
    </lineage>
</organism>
<gene>
    <name evidence="2" type="ORF">GCM10007047_05960</name>
</gene>
<keyword evidence="2" id="KW-0540">Nuclease</keyword>
<keyword evidence="2" id="KW-0378">Hydrolase</keyword>
<dbReference type="RefSeq" id="WP_189511712.1">
    <property type="nucleotide sequence ID" value="NZ_BMXG01000003.1"/>
</dbReference>
<sequence length="323" mass="36698">MNYWWVNHKQTFRQEFSGKYVWCPKLKSNGQQSHYYESMREVQPGDLLFSYAYAAVQGFGFARTHCYSCPKPDDFGKVGDVWNTRGWRVDVEFQAFSNPLRTADYASEIAPLLPNKYSPIRADGFGNQVAYFAMVPEAMAMKVAELADPMLAMGLTSVGERENLIEIALPSLQEWEDRQQQIIAARNELPLTTREALIQSRIGQGLFKQRVGRFERACRITKVDNPTHLIASHIKPWRESDDEERLSAGNGLLLTPSIDHLFDRGFISFADDGELIASPIADKASLKQMGVATDEVIHVGQFNTDQKHFLDYHRKEILLKSAS</sequence>
<proteinExistence type="predicted"/>
<evidence type="ECO:0000313" key="2">
    <source>
        <dbReference type="EMBL" id="GHB93364.1"/>
    </source>
</evidence>
<feature type="domain" description="HNH nuclease" evidence="1">
    <location>
        <begin position="218"/>
        <end position="269"/>
    </location>
</feature>
<reference evidence="2" key="1">
    <citation type="journal article" date="2014" name="Int. J. Syst. Evol. Microbiol.">
        <title>Complete genome sequence of Corynebacterium casei LMG S-19264T (=DSM 44701T), isolated from a smear-ripened cheese.</title>
        <authorList>
            <consortium name="US DOE Joint Genome Institute (JGI-PGF)"/>
            <person name="Walter F."/>
            <person name="Albersmeier A."/>
            <person name="Kalinowski J."/>
            <person name="Ruckert C."/>
        </authorList>
    </citation>
    <scope>NUCLEOTIDE SEQUENCE</scope>
    <source>
        <strain evidence="2">KCTC 12870</strain>
    </source>
</reference>
<name>A0A8J3GDQ4_9BACT</name>
<dbReference type="InterPro" id="IPR003615">
    <property type="entry name" value="HNH_nuc"/>
</dbReference>
<dbReference type="Pfam" id="PF13391">
    <property type="entry name" value="HNH_2"/>
    <property type="match status" value="1"/>
</dbReference>